<dbReference type="GO" id="GO:0016491">
    <property type="term" value="F:oxidoreductase activity"/>
    <property type="evidence" value="ECO:0007669"/>
    <property type="project" value="UniProtKB-KW"/>
</dbReference>
<name>A0A2I2KLK3_9ACTN</name>
<dbReference type="OrthoDB" id="4577644at2"/>
<organism evidence="4 5">
    <name type="scientific">Frankia canadensis</name>
    <dbReference type="NCBI Taxonomy" id="1836972"/>
    <lineage>
        <taxon>Bacteria</taxon>
        <taxon>Bacillati</taxon>
        <taxon>Actinomycetota</taxon>
        <taxon>Actinomycetes</taxon>
        <taxon>Frankiales</taxon>
        <taxon>Frankiaceae</taxon>
        <taxon>Frankia</taxon>
    </lineage>
</organism>
<dbReference type="EMBL" id="FZMO01000051">
    <property type="protein sequence ID" value="SNQ46545.1"/>
    <property type="molecule type" value="Genomic_DNA"/>
</dbReference>
<dbReference type="SUPFAM" id="SSF51735">
    <property type="entry name" value="NAD(P)-binding Rossmann-fold domains"/>
    <property type="match status" value="1"/>
</dbReference>
<reference evidence="4 5" key="1">
    <citation type="submission" date="2017-06" db="EMBL/GenBank/DDBJ databases">
        <authorList>
            <person name="Kim H.J."/>
            <person name="Triplett B.A."/>
        </authorList>
    </citation>
    <scope>NUCLEOTIDE SEQUENCE [LARGE SCALE GENOMIC DNA]</scope>
    <source>
        <strain evidence="4">FRACA_ARgP5</strain>
    </source>
</reference>
<dbReference type="RefSeq" id="WP_101830548.1">
    <property type="nucleotide sequence ID" value="NZ_FZMO01000051.1"/>
</dbReference>
<accession>A0A2I2KLK3</accession>
<dbReference type="PANTHER" id="PTHR24320:SF148">
    <property type="entry name" value="NAD(P)-BINDING ROSSMANN-FOLD SUPERFAMILY PROTEIN"/>
    <property type="match status" value="1"/>
</dbReference>
<dbReference type="Gene3D" id="3.40.50.720">
    <property type="entry name" value="NAD(P)-binding Rossmann-like Domain"/>
    <property type="match status" value="1"/>
</dbReference>
<evidence type="ECO:0000256" key="1">
    <source>
        <dbReference type="ARBA" id="ARBA00006484"/>
    </source>
</evidence>
<keyword evidence="5" id="KW-1185">Reference proteome</keyword>
<dbReference type="PANTHER" id="PTHR24320">
    <property type="entry name" value="RETINOL DEHYDROGENASE"/>
    <property type="match status" value="1"/>
</dbReference>
<protein>
    <submittedName>
        <fullName evidence="4">Short-chain dehydrogenase</fullName>
    </submittedName>
</protein>
<dbReference type="InterPro" id="IPR002347">
    <property type="entry name" value="SDR_fam"/>
</dbReference>
<gene>
    <name evidence="4" type="ORF">FRACA_1440008</name>
</gene>
<dbReference type="AlphaFoldDB" id="A0A2I2KLK3"/>
<feature type="compositionally biased region" description="Gly residues" evidence="3">
    <location>
        <begin position="253"/>
        <end position="270"/>
    </location>
</feature>
<dbReference type="InterPro" id="IPR036291">
    <property type="entry name" value="NAD(P)-bd_dom_sf"/>
</dbReference>
<keyword evidence="2" id="KW-0560">Oxidoreductase</keyword>
<dbReference type="Proteomes" id="UP000234331">
    <property type="component" value="Unassembled WGS sequence"/>
</dbReference>
<sequence length="428" mass="44108">MSRPPAVRLPRRPHDRSGWTVADVPDLRGRTAVVTGADSGIGLEITRVLAARGATVVLASRDVDRAERVAAAIRAAHTHADAHLATAIGAPRGAATDHVGADHQSHGLGGSLTPGADVRVQRLDLASLASVEAAAARIRADHPRLDLLVANAGVMSPSTARTEDGFEPTFGVNHLGHFALTGLLLDRLLATPGSRVVSVSSLAHLCGRLRADDLARLPSRAARPPAAADRHVGFLGPTNGPAGGTAGARTNGRPGGWAGGTGGTRGGPAGGRRARLPYPTSKLAALLFTYELHRRLAAAGAPTLAVAAHPGIARTALVRTRSPVIRAFLSNGAAPLMGWLIQGPQAGALAPLRAAVDPDVRGGEYYGPDGLFGGTGLPAPAYSSPSARDADRQRLLWAESERITGVTYRFRTLPHPSSAAAVVPLVTR</sequence>
<proteinExistence type="inferred from homology"/>
<comment type="similarity">
    <text evidence="1">Belongs to the short-chain dehydrogenases/reductases (SDR) family.</text>
</comment>
<dbReference type="Pfam" id="PF00106">
    <property type="entry name" value="adh_short"/>
    <property type="match status" value="2"/>
</dbReference>
<evidence type="ECO:0000313" key="5">
    <source>
        <dbReference type="Proteomes" id="UP000234331"/>
    </source>
</evidence>
<evidence type="ECO:0000256" key="2">
    <source>
        <dbReference type="ARBA" id="ARBA00023002"/>
    </source>
</evidence>
<feature type="region of interest" description="Disordered" evidence="3">
    <location>
        <begin position="226"/>
        <end position="272"/>
    </location>
</feature>
<evidence type="ECO:0000256" key="3">
    <source>
        <dbReference type="SAM" id="MobiDB-lite"/>
    </source>
</evidence>
<evidence type="ECO:0000313" key="4">
    <source>
        <dbReference type="EMBL" id="SNQ46545.1"/>
    </source>
</evidence>